<feature type="transmembrane region" description="Helical" evidence="8">
    <location>
        <begin position="348"/>
        <end position="364"/>
    </location>
</feature>
<keyword evidence="8" id="KW-0472">Membrane</keyword>
<feature type="domain" description="Response regulatory" evidence="10">
    <location>
        <begin position="976"/>
        <end position="1120"/>
    </location>
</feature>
<evidence type="ECO:0000313" key="12">
    <source>
        <dbReference type="Proteomes" id="UP000007431"/>
    </source>
</evidence>
<dbReference type="Gene3D" id="1.10.287.130">
    <property type="match status" value="1"/>
</dbReference>
<dbReference type="InParanoid" id="D8Q1U2"/>
<dbReference type="InterPro" id="IPR011006">
    <property type="entry name" value="CheY-like_superfamily"/>
</dbReference>
<dbReference type="InterPro" id="IPR036890">
    <property type="entry name" value="HATPase_C_sf"/>
</dbReference>
<reference evidence="11 12" key="1">
    <citation type="journal article" date="2010" name="Nat. Biotechnol.">
        <title>Genome sequence of the model mushroom Schizophyllum commune.</title>
        <authorList>
            <person name="Ohm R.A."/>
            <person name="de Jong J.F."/>
            <person name="Lugones L.G."/>
            <person name="Aerts A."/>
            <person name="Kothe E."/>
            <person name="Stajich J.E."/>
            <person name="de Vries R.P."/>
            <person name="Record E."/>
            <person name="Levasseur A."/>
            <person name="Baker S.E."/>
            <person name="Bartholomew K.A."/>
            <person name="Coutinho P.M."/>
            <person name="Erdmann S."/>
            <person name="Fowler T.J."/>
            <person name="Gathman A.C."/>
            <person name="Lombard V."/>
            <person name="Henrissat B."/>
            <person name="Knabe N."/>
            <person name="Kuees U."/>
            <person name="Lilly W.W."/>
            <person name="Lindquist E."/>
            <person name="Lucas S."/>
            <person name="Magnuson J.K."/>
            <person name="Piumi F."/>
            <person name="Raudaskoski M."/>
            <person name="Salamov A."/>
            <person name="Schmutz J."/>
            <person name="Schwarze F.W.M.R."/>
            <person name="vanKuyk P.A."/>
            <person name="Horton J.S."/>
            <person name="Grigoriev I.V."/>
            <person name="Woesten H.A.B."/>
        </authorList>
    </citation>
    <scope>NUCLEOTIDE SEQUENCE [LARGE SCALE GENOMIC DNA]</scope>
    <source>
        <strain evidence="12">H4-8 / FGSC 9210</strain>
    </source>
</reference>
<feature type="region of interest" description="Disordered" evidence="7">
    <location>
        <begin position="910"/>
        <end position="962"/>
    </location>
</feature>
<dbReference type="AlphaFoldDB" id="D8Q1U2"/>
<dbReference type="InterPro" id="IPR003661">
    <property type="entry name" value="HisK_dim/P_dom"/>
</dbReference>
<feature type="region of interest" description="Disordered" evidence="7">
    <location>
        <begin position="93"/>
        <end position="123"/>
    </location>
</feature>
<dbReference type="HOGENOM" id="CLU_006108_0_0_1"/>
<dbReference type="PRINTS" id="PR00344">
    <property type="entry name" value="BCTRLSENSOR"/>
</dbReference>
<feature type="transmembrane region" description="Helical" evidence="8">
    <location>
        <begin position="325"/>
        <end position="341"/>
    </location>
</feature>
<dbReference type="GO" id="GO:0009927">
    <property type="term" value="F:histidine phosphotransfer kinase activity"/>
    <property type="evidence" value="ECO:0007669"/>
    <property type="project" value="TreeGrafter"/>
</dbReference>
<evidence type="ECO:0000256" key="5">
    <source>
        <dbReference type="ARBA" id="ARBA00022777"/>
    </source>
</evidence>
<sequence length="1129" mass="123009">MVRPRPALVPMASPSTPAKLSQASSSAPTSSTSGCDKLTQTPLWGEPVLPFSAKGTQLPPPAVHTQQPSSNYRRLRLAAHLSAHWTRAKAHIRNRLGTPSTTPFADPTSVPPLPSPTSATSPPAHVTAYPGSVVNEVVVDRSWSDGWGESDTESVAATSFDGASSWKSEADHAHDARTGVWASTHPLSFCRWRIWPRFMDFFSSRFADPKTEQEYQASEWQSSKRRTLWASVFFLVNYVLGAIFIPVPVELPDKIFYYGIATLLSVPLPFLCAYDVPVKYPTCYQIFLSVSTWSWAFYQVLFVYLCGWYDDEHRWFTCGSKDFLATYYYTAALQAVALYGANLKRFPGMLGAVIFLVFSLSLILPDRASYVRNLINFIIYEAVLIYMHYQRERSARKLFITTLQLKVQIEQTQDARLNERKAADSKRRLTSYVFHEVRVPLNTALLAVQNMEASGKVEQVEFNALGGSLSMMSKVLNDVLDFNRMDSGRFESLSVPYSFHSVMRSLFVPLRLATDARGLELIIDLDDRIDTAARRAAYEAMGMTPAEVTSSLAEAPADDSVGRVMGDETRLRQIVTNLASNACKFTPTGGKLTISTRLMLPRPESENMEKLETPGLTLNFGNQAPHSPRPDAAGRGASIPQDKIVVRIEVCDTGSGIRPQDMVDNKLFSAFNQTEQGRQQGGKGTGLGLALVRQIVKLSGGRLGVRSQVGVGSTFWVELPLGVGEQTLLARGPPPPGTAGPATPRMLALPFPDADEDEVAMEVGAVRCTAGVPGEDAVASDQVSGSGKGEDGGDTSFESVPPRTPDADEAMVAPSLPWGPPTPSSSRHRNDSSLDASSVRTGRSGSAMHGIMDQGGQFELMLRRYATTSVPTRTMGDFVISTEQPSPTIPQLSPKLPTLTLIPPSRRATEDQFTIPTTSSTTDPPSTPLRPTLSTHPHFTPSSRPPSSPSPTVPTFEASMSASTSRLQAQRFDGTSVLVVDDDKTTRTLMKRMLERMGCTVTVAENGAVALKLMGVGEVIASPASELSDPTAALNSANLPPTPGEEVRFDVVFMDNQMPLVSGMGVARRLRAIGRDDFLVGVTGNALQTDQREYLDAGVNRLLTKPVLEKNMREMLFLGLERRRAQGAG</sequence>
<evidence type="ECO:0000259" key="9">
    <source>
        <dbReference type="PROSITE" id="PS50109"/>
    </source>
</evidence>
<name>D8Q1U2_SCHCM</name>
<feature type="compositionally biased region" description="Low complexity" evidence="7">
    <location>
        <begin position="21"/>
        <end position="33"/>
    </location>
</feature>
<gene>
    <name evidence="11" type="ORF">SCHCODRAFT_256956</name>
</gene>
<evidence type="ECO:0000256" key="8">
    <source>
        <dbReference type="SAM" id="Phobius"/>
    </source>
</evidence>
<dbReference type="GO" id="GO:0000155">
    <property type="term" value="F:phosphorelay sensor kinase activity"/>
    <property type="evidence" value="ECO:0007669"/>
    <property type="project" value="InterPro"/>
</dbReference>
<dbReference type="VEuPathDB" id="FungiDB:SCHCODRAFT_02234784"/>
<protein>
    <recommendedName>
        <fullName evidence="2">histidine kinase</fullName>
        <ecNumber evidence="2">2.7.13.3</ecNumber>
    </recommendedName>
</protein>
<dbReference type="CDD" id="cd00082">
    <property type="entry name" value="HisKA"/>
    <property type="match status" value="1"/>
</dbReference>
<keyword evidence="3 6" id="KW-0597">Phosphoprotein</keyword>
<dbReference type="SMART" id="SM00388">
    <property type="entry name" value="HisKA"/>
    <property type="match status" value="1"/>
</dbReference>
<dbReference type="RefSeq" id="XP_003033463.1">
    <property type="nucleotide sequence ID" value="XM_003033417.1"/>
</dbReference>
<feature type="compositionally biased region" description="Low complexity" evidence="7">
    <location>
        <begin position="914"/>
        <end position="942"/>
    </location>
</feature>
<feature type="transmembrane region" description="Helical" evidence="8">
    <location>
        <begin position="255"/>
        <end position="274"/>
    </location>
</feature>
<dbReference type="Gene3D" id="3.40.50.2300">
    <property type="match status" value="1"/>
</dbReference>
<evidence type="ECO:0000256" key="1">
    <source>
        <dbReference type="ARBA" id="ARBA00000085"/>
    </source>
</evidence>
<proteinExistence type="predicted"/>
<feature type="modified residue" description="4-aspartylphosphate" evidence="6">
    <location>
        <position position="1055"/>
    </location>
</feature>
<dbReference type="SUPFAM" id="SSF47384">
    <property type="entry name" value="Homodimeric domain of signal transducing histidine kinase"/>
    <property type="match status" value="1"/>
</dbReference>
<feature type="compositionally biased region" description="Polar residues" evidence="7">
    <location>
        <begin position="833"/>
        <end position="844"/>
    </location>
</feature>
<feature type="compositionally biased region" description="Pro residues" evidence="7">
    <location>
        <begin position="943"/>
        <end position="952"/>
    </location>
</feature>
<dbReference type="PROSITE" id="PS51257">
    <property type="entry name" value="PROKAR_LIPOPROTEIN"/>
    <property type="match status" value="1"/>
</dbReference>
<dbReference type="InterPro" id="IPR004358">
    <property type="entry name" value="Sig_transdc_His_kin-like_C"/>
</dbReference>
<dbReference type="InterPro" id="IPR005467">
    <property type="entry name" value="His_kinase_dom"/>
</dbReference>
<dbReference type="InterPro" id="IPR003594">
    <property type="entry name" value="HATPase_dom"/>
</dbReference>
<dbReference type="PROSITE" id="PS50110">
    <property type="entry name" value="RESPONSE_REGULATORY"/>
    <property type="match status" value="1"/>
</dbReference>
<dbReference type="InterPro" id="IPR001789">
    <property type="entry name" value="Sig_transdc_resp-reg_receiver"/>
</dbReference>
<evidence type="ECO:0000256" key="2">
    <source>
        <dbReference type="ARBA" id="ARBA00012438"/>
    </source>
</evidence>
<dbReference type="PROSITE" id="PS50109">
    <property type="entry name" value="HIS_KIN"/>
    <property type="match status" value="1"/>
</dbReference>
<feature type="region of interest" description="Disordered" evidence="7">
    <location>
        <begin position="772"/>
        <end position="851"/>
    </location>
</feature>
<dbReference type="EC" id="2.7.13.3" evidence="2"/>
<dbReference type="Pfam" id="PF00072">
    <property type="entry name" value="Response_reg"/>
    <property type="match status" value="1"/>
</dbReference>
<feature type="transmembrane region" description="Helical" evidence="8">
    <location>
        <begin position="228"/>
        <end position="249"/>
    </location>
</feature>
<dbReference type="SUPFAM" id="SSF52172">
    <property type="entry name" value="CheY-like"/>
    <property type="match status" value="1"/>
</dbReference>
<dbReference type="OMA" id="KSEMHYN"/>
<feature type="region of interest" description="Disordered" evidence="7">
    <location>
        <begin position="1"/>
        <end position="69"/>
    </location>
</feature>
<dbReference type="Pfam" id="PF02518">
    <property type="entry name" value="HATPase_c"/>
    <property type="match status" value="1"/>
</dbReference>
<evidence type="ECO:0000256" key="4">
    <source>
        <dbReference type="ARBA" id="ARBA00022679"/>
    </source>
</evidence>
<evidence type="ECO:0000256" key="3">
    <source>
        <dbReference type="ARBA" id="ARBA00022553"/>
    </source>
</evidence>
<accession>D8Q1U2</accession>
<dbReference type="EMBL" id="GL377305">
    <property type="protein sequence ID" value="EFI98560.1"/>
    <property type="molecule type" value="Genomic_DNA"/>
</dbReference>
<keyword evidence="8" id="KW-0812">Transmembrane</keyword>
<dbReference type="Gene3D" id="3.30.565.10">
    <property type="entry name" value="Histidine kinase-like ATPase, C-terminal domain"/>
    <property type="match status" value="1"/>
</dbReference>
<dbReference type="PANTHER" id="PTHR43047:SF66">
    <property type="entry name" value="HISKA"/>
    <property type="match status" value="1"/>
</dbReference>
<evidence type="ECO:0000313" key="11">
    <source>
        <dbReference type="EMBL" id="EFI98560.1"/>
    </source>
</evidence>
<keyword evidence="8" id="KW-1133">Transmembrane helix</keyword>
<dbReference type="KEGG" id="scm:SCHCO_02234784"/>
<organism evidence="12">
    <name type="scientific">Schizophyllum commune (strain H4-8 / FGSC 9210)</name>
    <name type="common">Split gill fungus</name>
    <dbReference type="NCBI Taxonomy" id="578458"/>
    <lineage>
        <taxon>Eukaryota</taxon>
        <taxon>Fungi</taxon>
        <taxon>Dikarya</taxon>
        <taxon>Basidiomycota</taxon>
        <taxon>Agaricomycotina</taxon>
        <taxon>Agaricomycetes</taxon>
        <taxon>Agaricomycetidae</taxon>
        <taxon>Agaricales</taxon>
        <taxon>Schizophyllaceae</taxon>
        <taxon>Schizophyllum</taxon>
    </lineage>
</organism>
<keyword evidence="12" id="KW-1185">Reference proteome</keyword>
<dbReference type="OrthoDB" id="60033at2759"/>
<feature type="transmembrane region" description="Helical" evidence="8">
    <location>
        <begin position="286"/>
        <end position="305"/>
    </location>
</feature>
<dbReference type="SUPFAM" id="SSF55874">
    <property type="entry name" value="ATPase domain of HSP90 chaperone/DNA topoisomerase II/histidine kinase"/>
    <property type="match status" value="1"/>
</dbReference>
<dbReference type="SMART" id="SM00448">
    <property type="entry name" value="REC"/>
    <property type="match status" value="1"/>
</dbReference>
<dbReference type="GeneID" id="9591013"/>
<dbReference type="Proteomes" id="UP000007431">
    <property type="component" value="Unassembled WGS sequence"/>
</dbReference>
<dbReference type="SMART" id="SM00387">
    <property type="entry name" value="HATPase_c"/>
    <property type="match status" value="1"/>
</dbReference>
<evidence type="ECO:0000256" key="6">
    <source>
        <dbReference type="PROSITE-ProRule" id="PRU00169"/>
    </source>
</evidence>
<comment type="catalytic activity">
    <reaction evidence="1">
        <text>ATP + protein L-histidine = ADP + protein N-phospho-L-histidine.</text>
        <dbReference type="EC" id="2.7.13.3"/>
    </reaction>
</comment>
<evidence type="ECO:0000259" key="10">
    <source>
        <dbReference type="PROSITE" id="PS50110"/>
    </source>
</evidence>
<dbReference type="CDD" id="cd17546">
    <property type="entry name" value="REC_hyHK_CKI1_RcsC-like"/>
    <property type="match status" value="1"/>
</dbReference>
<keyword evidence="5 11" id="KW-0418">Kinase</keyword>
<evidence type="ECO:0000256" key="7">
    <source>
        <dbReference type="SAM" id="MobiDB-lite"/>
    </source>
</evidence>
<dbReference type="InterPro" id="IPR036097">
    <property type="entry name" value="HisK_dim/P_sf"/>
</dbReference>
<dbReference type="eggNOG" id="KOG0519">
    <property type="taxonomic scope" value="Eukaryota"/>
</dbReference>
<dbReference type="GO" id="GO:0005886">
    <property type="term" value="C:plasma membrane"/>
    <property type="evidence" value="ECO:0007669"/>
    <property type="project" value="TreeGrafter"/>
</dbReference>
<feature type="domain" description="Histidine kinase" evidence="9">
    <location>
        <begin position="432"/>
        <end position="723"/>
    </location>
</feature>
<dbReference type="STRING" id="578458.D8Q1U2"/>
<keyword evidence="4" id="KW-0808">Transferase</keyword>
<dbReference type="Pfam" id="PF00512">
    <property type="entry name" value="HisKA"/>
    <property type="match status" value="1"/>
</dbReference>
<dbReference type="PANTHER" id="PTHR43047">
    <property type="entry name" value="TWO-COMPONENT HISTIDINE PROTEIN KINASE"/>
    <property type="match status" value="1"/>
</dbReference>